<gene>
    <name evidence="2" type="ORF">HaLaN_32123</name>
</gene>
<evidence type="ECO:0000256" key="1">
    <source>
        <dbReference type="SAM" id="Phobius"/>
    </source>
</evidence>
<sequence>QTASKAFYTSPTSAKAAQQGLGGAQGAVLVVAALVIVGVATAGVLSTGSGETLSQVQDAAKVTDSLSTIADRLAASL</sequence>
<dbReference type="EMBL" id="BLLF01007223">
    <property type="protein sequence ID" value="GFH32836.1"/>
    <property type="molecule type" value="Genomic_DNA"/>
</dbReference>
<dbReference type="AlphaFoldDB" id="A0A6A0AJ88"/>
<keyword evidence="1" id="KW-0812">Transmembrane</keyword>
<keyword evidence="1" id="KW-1133">Transmembrane helix</keyword>
<evidence type="ECO:0000313" key="3">
    <source>
        <dbReference type="Proteomes" id="UP000485058"/>
    </source>
</evidence>
<evidence type="ECO:0000313" key="2">
    <source>
        <dbReference type="EMBL" id="GFH32836.1"/>
    </source>
</evidence>
<reference evidence="2 3" key="1">
    <citation type="submission" date="2020-02" db="EMBL/GenBank/DDBJ databases">
        <title>Draft genome sequence of Haematococcus lacustris strain NIES-144.</title>
        <authorList>
            <person name="Morimoto D."/>
            <person name="Nakagawa S."/>
            <person name="Yoshida T."/>
            <person name="Sawayama S."/>
        </authorList>
    </citation>
    <scope>NUCLEOTIDE SEQUENCE [LARGE SCALE GENOMIC DNA]</scope>
    <source>
        <strain evidence="2 3">NIES-144</strain>
    </source>
</reference>
<organism evidence="2 3">
    <name type="scientific">Haematococcus lacustris</name>
    <name type="common">Green alga</name>
    <name type="synonym">Haematococcus pluvialis</name>
    <dbReference type="NCBI Taxonomy" id="44745"/>
    <lineage>
        <taxon>Eukaryota</taxon>
        <taxon>Viridiplantae</taxon>
        <taxon>Chlorophyta</taxon>
        <taxon>core chlorophytes</taxon>
        <taxon>Chlorophyceae</taxon>
        <taxon>CS clade</taxon>
        <taxon>Chlamydomonadales</taxon>
        <taxon>Haematococcaceae</taxon>
        <taxon>Haematococcus</taxon>
    </lineage>
</organism>
<keyword evidence="1" id="KW-0472">Membrane</keyword>
<feature type="non-terminal residue" evidence="2">
    <location>
        <position position="1"/>
    </location>
</feature>
<proteinExistence type="predicted"/>
<feature type="transmembrane region" description="Helical" evidence="1">
    <location>
        <begin position="26"/>
        <end position="45"/>
    </location>
</feature>
<comment type="caution">
    <text evidence="2">The sequence shown here is derived from an EMBL/GenBank/DDBJ whole genome shotgun (WGS) entry which is preliminary data.</text>
</comment>
<protein>
    <submittedName>
        <fullName evidence="2">Uncharacterized protein</fullName>
    </submittedName>
</protein>
<dbReference type="Proteomes" id="UP000485058">
    <property type="component" value="Unassembled WGS sequence"/>
</dbReference>
<accession>A0A6A0AJ88</accession>
<keyword evidence="3" id="KW-1185">Reference proteome</keyword>
<name>A0A6A0AJ88_HAELA</name>